<dbReference type="Proteomes" id="UP001403385">
    <property type="component" value="Unassembled WGS sequence"/>
</dbReference>
<comment type="caution">
    <text evidence="2">The sequence shown here is derived from an EMBL/GenBank/DDBJ whole genome shotgun (WGS) entry which is preliminary data.</text>
</comment>
<dbReference type="RefSeq" id="WP_346822172.1">
    <property type="nucleotide sequence ID" value="NZ_JBDKWZ010000008.1"/>
</dbReference>
<evidence type="ECO:0000313" key="3">
    <source>
        <dbReference type="Proteomes" id="UP001403385"/>
    </source>
</evidence>
<gene>
    <name evidence="2" type="ORF">AAG747_15845</name>
</gene>
<dbReference type="AlphaFoldDB" id="A0AAW9S7B6"/>
<proteinExistence type="predicted"/>
<keyword evidence="3" id="KW-1185">Reference proteome</keyword>
<dbReference type="SUPFAM" id="SSF56935">
    <property type="entry name" value="Porins"/>
    <property type="match status" value="1"/>
</dbReference>
<dbReference type="InterPro" id="IPR011486">
    <property type="entry name" value="BBP2"/>
</dbReference>
<reference evidence="2 3" key="1">
    <citation type="submission" date="2024-04" db="EMBL/GenBank/DDBJ databases">
        <title>Novel genus in family Flammeovirgaceae.</title>
        <authorList>
            <person name="Nguyen T.H."/>
            <person name="Vuong T.Q."/>
            <person name="Le H."/>
            <person name="Kim S.-G."/>
        </authorList>
    </citation>
    <scope>NUCLEOTIDE SEQUENCE [LARGE SCALE GENOMIC DNA]</scope>
    <source>
        <strain evidence="2 3">JCM 23209</strain>
    </source>
</reference>
<protein>
    <submittedName>
        <fullName evidence="2">Outer membrane beta-barrel protein</fullName>
    </submittedName>
</protein>
<keyword evidence="1" id="KW-0732">Signal</keyword>
<dbReference type="InterPro" id="IPR023614">
    <property type="entry name" value="Porin_dom_sf"/>
</dbReference>
<evidence type="ECO:0000256" key="1">
    <source>
        <dbReference type="SAM" id="SignalP"/>
    </source>
</evidence>
<dbReference type="Pfam" id="PF07642">
    <property type="entry name" value="BBP2"/>
    <property type="match status" value="1"/>
</dbReference>
<accession>A0AAW9S7B6</accession>
<sequence>MQRKLLLITMSLLITTFSAHAQIFSDSSGFEFSGSADIYYKYDFSGNPNIPTSFANEQNSFSIGMLDLSLSKTINKVTLVGEVSFGPRAAQSLPSYSVDDETDLAFNLQNLYISYALTEKLSVTAGYMGTFLGYEVISPTGNFHYSTSYLFSYGPFQNAGIKLDYAFSDRVALMVGVFNQWNVFDNSVFESKDFGAQLYLVPVEGWDMYLNFVTGSINREFDLTTTYSLGDLTLGLNVASWENVDYEPDLETENSTQPNFFGGALYLSYAISDAVALGVRGEHFSTEKTGYLGAAKSVKAFTFSANLKSGPLTFIPEFRIDSGDKDLFLDSDEMATKSASQLLLAAIYAF</sequence>
<dbReference type="EMBL" id="JBDKWZ010000008">
    <property type="protein sequence ID" value="MEN7549397.1"/>
    <property type="molecule type" value="Genomic_DNA"/>
</dbReference>
<dbReference type="Gene3D" id="2.40.160.10">
    <property type="entry name" value="Porin"/>
    <property type="match status" value="1"/>
</dbReference>
<organism evidence="2 3">
    <name type="scientific">Rapidithrix thailandica</name>
    <dbReference type="NCBI Taxonomy" id="413964"/>
    <lineage>
        <taxon>Bacteria</taxon>
        <taxon>Pseudomonadati</taxon>
        <taxon>Bacteroidota</taxon>
        <taxon>Cytophagia</taxon>
        <taxon>Cytophagales</taxon>
        <taxon>Flammeovirgaceae</taxon>
        <taxon>Rapidithrix</taxon>
    </lineage>
</organism>
<evidence type="ECO:0000313" key="2">
    <source>
        <dbReference type="EMBL" id="MEN7549397.1"/>
    </source>
</evidence>
<feature type="chain" id="PRO_5043679075" evidence="1">
    <location>
        <begin position="22"/>
        <end position="350"/>
    </location>
</feature>
<name>A0AAW9S7B6_9BACT</name>
<feature type="signal peptide" evidence="1">
    <location>
        <begin position="1"/>
        <end position="21"/>
    </location>
</feature>